<evidence type="ECO:0000313" key="2">
    <source>
        <dbReference type="EMBL" id="ERT04468.1"/>
    </source>
</evidence>
<keyword evidence="1" id="KW-0472">Membrane</keyword>
<feature type="transmembrane region" description="Helical" evidence="1">
    <location>
        <begin position="31"/>
        <end position="55"/>
    </location>
</feature>
<evidence type="ECO:0000256" key="1">
    <source>
        <dbReference type="SAM" id="Phobius"/>
    </source>
</evidence>
<proteinExistence type="predicted"/>
<dbReference type="EMBL" id="AUZM01000095">
    <property type="protein sequence ID" value="ERT04468.1"/>
    <property type="molecule type" value="Genomic_DNA"/>
</dbReference>
<dbReference type="RefSeq" id="WP_023069249.1">
    <property type="nucleotide sequence ID" value="NZ_AUZM01000095.1"/>
</dbReference>
<dbReference type="Proteomes" id="UP000017127">
    <property type="component" value="Unassembled WGS sequence"/>
</dbReference>
<comment type="caution">
    <text evidence="2">The sequence shown here is derived from an EMBL/GenBank/DDBJ whole genome shotgun (WGS) entry which is preliminary data.</text>
</comment>
<feature type="transmembrane region" description="Helical" evidence="1">
    <location>
        <begin position="7"/>
        <end position="25"/>
    </location>
</feature>
<name>U7Q9J2_9CYAN</name>
<evidence type="ECO:0000313" key="3">
    <source>
        <dbReference type="Proteomes" id="UP000017127"/>
    </source>
</evidence>
<keyword evidence="1" id="KW-0812">Transmembrane</keyword>
<organism evidence="2 3">
    <name type="scientific">Lyngbya aestuarii BL J</name>
    <dbReference type="NCBI Taxonomy" id="1348334"/>
    <lineage>
        <taxon>Bacteria</taxon>
        <taxon>Bacillati</taxon>
        <taxon>Cyanobacteriota</taxon>
        <taxon>Cyanophyceae</taxon>
        <taxon>Oscillatoriophycideae</taxon>
        <taxon>Oscillatoriales</taxon>
        <taxon>Microcoleaceae</taxon>
        <taxon>Lyngbya</taxon>
    </lineage>
</organism>
<dbReference type="AlphaFoldDB" id="U7Q9J2"/>
<sequence>MDNKVGFILKVLLLSAAVSVLIKYIGPSLSIPLSVTNTLIAVFFPSIAIALVFLWRSTRSYSEQ</sequence>
<accession>U7Q9J2</accession>
<keyword evidence="3" id="KW-1185">Reference proteome</keyword>
<gene>
    <name evidence="2" type="ORF">M595_5580</name>
</gene>
<keyword evidence="1" id="KW-1133">Transmembrane helix</keyword>
<protein>
    <submittedName>
        <fullName evidence="2">Putative membrane protein</fullName>
    </submittedName>
</protein>
<reference evidence="2 3" key="1">
    <citation type="journal article" date="2013" name="Front. Microbiol.">
        <title>Comparative genomic analyses of the cyanobacterium, Lyngbya aestuarii BL J, a powerful hydrogen producer.</title>
        <authorList>
            <person name="Kothari A."/>
            <person name="Vaughn M."/>
            <person name="Garcia-Pichel F."/>
        </authorList>
    </citation>
    <scope>NUCLEOTIDE SEQUENCE [LARGE SCALE GENOMIC DNA]</scope>
    <source>
        <strain evidence="2 3">BL J</strain>
    </source>
</reference>
<dbReference type="OrthoDB" id="428271at2"/>